<feature type="compositionally biased region" description="Polar residues" evidence="1">
    <location>
        <begin position="1235"/>
        <end position="1245"/>
    </location>
</feature>
<protein>
    <recommendedName>
        <fullName evidence="2">Guanylate cyclase domain-containing protein</fullName>
    </recommendedName>
</protein>
<feature type="domain" description="Guanylate cyclase" evidence="2">
    <location>
        <begin position="783"/>
        <end position="928"/>
    </location>
</feature>
<dbReference type="Gene3D" id="3.40.190.10">
    <property type="entry name" value="Periplasmic binding protein-like II"/>
    <property type="match status" value="1"/>
</dbReference>
<dbReference type="EMBL" id="LSYV01000003">
    <property type="protein sequence ID" value="KXZ55603.1"/>
    <property type="molecule type" value="Genomic_DNA"/>
</dbReference>
<dbReference type="PANTHER" id="PTHR43081">
    <property type="entry name" value="ADENYLATE CYCLASE, TERMINAL-DIFFERENTIATION SPECIFIC-RELATED"/>
    <property type="match status" value="1"/>
</dbReference>
<dbReference type="SUPFAM" id="SSF55073">
    <property type="entry name" value="Nucleotide cyclase"/>
    <property type="match status" value="2"/>
</dbReference>
<accession>A0A150H0S3</accession>
<feature type="region of interest" description="Disordered" evidence="1">
    <location>
        <begin position="1725"/>
        <end position="1805"/>
    </location>
</feature>
<name>A0A150H0S3_GONPE</name>
<comment type="caution">
    <text evidence="3">The sequence shown here is derived from an EMBL/GenBank/DDBJ whole genome shotgun (WGS) entry which is preliminary data.</text>
</comment>
<feature type="region of interest" description="Disordered" evidence="1">
    <location>
        <begin position="1599"/>
        <end position="1639"/>
    </location>
</feature>
<dbReference type="InterPro" id="IPR006059">
    <property type="entry name" value="SBP"/>
</dbReference>
<evidence type="ECO:0000256" key="1">
    <source>
        <dbReference type="SAM" id="MobiDB-lite"/>
    </source>
</evidence>
<feature type="compositionally biased region" description="Gly residues" evidence="1">
    <location>
        <begin position="1298"/>
        <end position="1317"/>
    </location>
</feature>
<feature type="compositionally biased region" description="Low complexity" evidence="1">
    <location>
        <begin position="1768"/>
        <end position="1778"/>
    </location>
</feature>
<dbReference type="Proteomes" id="UP000075714">
    <property type="component" value="Unassembled WGS sequence"/>
</dbReference>
<proteinExistence type="predicted"/>
<dbReference type="Gene3D" id="3.30.70.1230">
    <property type="entry name" value="Nucleotide cyclase"/>
    <property type="match status" value="2"/>
</dbReference>
<organism evidence="3 4">
    <name type="scientific">Gonium pectorale</name>
    <name type="common">Green alga</name>
    <dbReference type="NCBI Taxonomy" id="33097"/>
    <lineage>
        <taxon>Eukaryota</taxon>
        <taxon>Viridiplantae</taxon>
        <taxon>Chlorophyta</taxon>
        <taxon>core chlorophytes</taxon>
        <taxon>Chlorophyceae</taxon>
        <taxon>CS clade</taxon>
        <taxon>Chlamydomonadales</taxon>
        <taxon>Volvocaceae</taxon>
        <taxon>Gonium</taxon>
    </lineage>
</organism>
<feature type="region of interest" description="Disordered" evidence="1">
    <location>
        <begin position="1679"/>
        <end position="1699"/>
    </location>
</feature>
<dbReference type="Pfam" id="PF01547">
    <property type="entry name" value="SBP_bac_1"/>
    <property type="match status" value="1"/>
</dbReference>
<feature type="compositionally biased region" description="Low complexity" evidence="1">
    <location>
        <begin position="1281"/>
        <end position="1294"/>
    </location>
</feature>
<dbReference type="GO" id="GO:0009190">
    <property type="term" value="P:cyclic nucleotide biosynthetic process"/>
    <property type="evidence" value="ECO:0007669"/>
    <property type="project" value="InterPro"/>
</dbReference>
<feature type="region of interest" description="Disordered" evidence="1">
    <location>
        <begin position="1133"/>
        <end position="1153"/>
    </location>
</feature>
<evidence type="ECO:0000313" key="3">
    <source>
        <dbReference type="EMBL" id="KXZ55603.1"/>
    </source>
</evidence>
<dbReference type="PANTHER" id="PTHR43081:SF1">
    <property type="entry name" value="ADENYLATE CYCLASE, TERMINAL-DIFFERENTIATION SPECIFIC"/>
    <property type="match status" value="1"/>
</dbReference>
<evidence type="ECO:0000313" key="4">
    <source>
        <dbReference type="Proteomes" id="UP000075714"/>
    </source>
</evidence>
<feature type="region of interest" description="Disordered" evidence="1">
    <location>
        <begin position="1203"/>
        <end position="1266"/>
    </location>
</feature>
<feature type="compositionally biased region" description="Low complexity" evidence="1">
    <location>
        <begin position="1622"/>
        <end position="1633"/>
    </location>
</feature>
<dbReference type="SUPFAM" id="SSF53850">
    <property type="entry name" value="Periplasmic binding protein-like II"/>
    <property type="match status" value="1"/>
</dbReference>
<dbReference type="InterPro" id="IPR001054">
    <property type="entry name" value="A/G_cyclase"/>
</dbReference>
<dbReference type="FunFam" id="3.30.70.1230:FF:000062">
    <property type="entry name" value="Predicted protein"/>
    <property type="match status" value="1"/>
</dbReference>
<dbReference type="OrthoDB" id="568473at2759"/>
<evidence type="ECO:0000259" key="2">
    <source>
        <dbReference type="PROSITE" id="PS50125"/>
    </source>
</evidence>
<dbReference type="InterPro" id="IPR029787">
    <property type="entry name" value="Nucleotide_cyclase"/>
</dbReference>
<reference evidence="4" key="1">
    <citation type="journal article" date="2016" name="Nat. Commun.">
        <title>The Gonium pectorale genome demonstrates co-option of cell cycle regulation during the evolution of multicellularity.</title>
        <authorList>
            <person name="Hanschen E.R."/>
            <person name="Marriage T.N."/>
            <person name="Ferris P.J."/>
            <person name="Hamaji T."/>
            <person name="Toyoda A."/>
            <person name="Fujiyama A."/>
            <person name="Neme R."/>
            <person name="Noguchi H."/>
            <person name="Minakuchi Y."/>
            <person name="Suzuki M."/>
            <person name="Kawai-Toyooka H."/>
            <person name="Smith D.R."/>
            <person name="Sparks H."/>
            <person name="Anderson J."/>
            <person name="Bakaric R."/>
            <person name="Luria V."/>
            <person name="Karger A."/>
            <person name="Kirschner M.W."/>
            <person name="Durand P.M."/>
            <person name="Michod R.E."/>
            <person name="Nozaki H."/>
            <person name="Olson B.J."/>
        </authorList>
    </citation>
    <scope>NUCLEOTIDE SEQUENCE [LARGE SCALE GENOMIC DNA]</scope>
    <source>
        <strain evidence="4">NIES-2863</strain>
    </source>
</reference>
<feature type="compositionally biased region" description="Polar residues" evidence="1">
    <location>
        <begin position="1612"/>
        <end position="1621"/>
    </location>
</feature>
<dbReference type="PROSITE" id="PS50125">
    <property type="entry name" value="GUANYLATE_CYCLASE_2"/>
    <property type="match status" value="1"/>
</dbReference>
<sequence length="2026" mass="208277">MNLDLLTYHDGFVVEAEALPELAVAGLAAPLDLFIMKAPALNWYRIIRYYRGFSALHDQQTYGVPVGGVGHMMYYRKDAFQRYNISVPRTWDDVLDIARTWKGRLDLNGDGTPDYTFCAARYRLCGKNLLLSVAASYLQAHGTEEGYLIDPLTGNTLTNSAGFVRAMEVWQELAAHSPPQDAARCGQTQDAFWNGTCLLTVLSWEAFKAYAGPGSAVRDVLGVAISPGSAEVLNRTSGNLERCTAALCPHAVSDQQQSTEGNASSTRVNHAPFMLGGLVGIVSSRNPQEVQEAVMGYFQTLSSAMGMQYVLEPGSYMGPFRTDQWSDAAMGDWERANYSAAALPAMQAALKQMYASPNLAPPLRLPGQDQVMEAVYNASAALNAGQSPGAVAANLDAAFKRILAARYPTPGVNGTPGYLQLYRTQLGYTVPEAAQSAQPPPSPPHRAATVSRQTVVVISVVLGLAALLAAVVAMEVRNKRHHKDLLGRVKPPLGDPDTTIVVAAIQDFDELWEALISDASERALQQFGDLVDVLLRRHSGYRASSEDEEVVAAFHCPRDACEFALELQRGLLELRWPRHVLEMEQFRPQYLAQTKRTSFSQSCTGQRPPALGGHIPVEDDDKLFSLDTAAENVRSFGDQCAASWTPAEPSGVDSELAFCGIRARVGLCAVGFSRLELEVEPGRRRYTFSGEAVDVAAAVAGAAQGGMVLIPQSTFRQLHLEVLAEHCLFCHLGEYQLTAELPPMDLYLALDRGLLGRLALFGPLSCYCQWSQGAFAAPVHSASMVFTHVVGVQTLLAWNYDLMQDVIETFTRLAQVELQQADGYLVEHVEGFMLTAFHSPAEAILWGLRMQELMLKEEWPEELLSHELCEEVTVTVPVRGGEVTSATVFRGPRLKTGIDIGQVLARLHTMTGRMTYRGKVMNRAARISAAASSGQVLCSAEAWDSCTAAASAAMRLVTATSLGLFQLKGIQERIEVFHCTYQRQMPSSTRRSSTVSVGIASSSDNRRKSALALSSVSHISHFTSHRTSQHTSAAVDTSMSASDLQRRASAASSAAVLPGVRGGSVMGGGQLADMLHLVGLDQAAAGVLGGGAVAAAAAAAMGPVGGSYPGAASMLATRSNRNMLVPLLGREGSMSGGGGSPAAAAVTGTPPGTSPLMALMPAVALTHMSQSSQRSNCSGSGGGNAPAAASRVALAAVLQSRTRSASAIHPNNHVVSMRSHSARARRHSPLAASGVPSSEPQTSVAVGSPLGRRPAGTDQPASPKAAAALEVPHRISMNSVSGLSGESGALSAGETKGQDGGSSILGGGGGTAAGGPGSTLLSGDLSRPTPEPLPMFALIQQAPSLAGGDSHATGHEHTIAAAAGGSAGVTGASTGITLIASLGRIVSSRGGAAVTAVAAGLESGAGAAHDEGPSLRDDVTAPTAIAANADYAGVLHTYQSEGERDADDGAQVETLDVTVSVNGIGRRALSGNLSSTGFLGGLGSGVLGALGSSNSRGFSRNTSTGRLQFIFSGVMAGGGGLASGASQVTGVGSQGSSLLGIPIAHASQARLLGAPGEFPLFVSPQPATNGLIAAGDNAGSSGGRHSGSVGSLEMFLPMPLQSGEGRDAGSGAESQGTNSRVANADSTTARAAAGNTQAGEEELTMLGLRRVNDMAAVPRRAHGSVHTRRLAAVARVMRRPGSSGRMQLQMGGSAEPLPGSGHMVAPPDDMSTRGFVNGVAASVTVGIGPQDDRGDVAGTKDGPSSSAVPDQSHPAHAATHASGRRDLSASAAVVVAGTGSSGDRGGGGGQSGSLPSSAPTEGDAGRVAISYSGGLRAARTASGIPHVAVASPSSPWISEYSDGSNGRLIVLRGAGSGASSAVSALAAGAAGVGVGVVRPKEHVLQLAGGGYARESGDTTMPGAGSSYDCSGLSQEVDGSAGQAVRDEAEQVDHTEAPAAAEVCERTHAERTDGTSVQAAAAADAFGVSVPPAEYAAAAAAFGVGPPPPGMAAAAACGLDPSSADFAAAAAFGIIPPAGGLRGILIE</sequence>
<dbReference type="GO" id="GO:0035556">
    <property type="term" value="P:intracellular signal transduction"/>
    <property type="evidence" value="ECO:0007669"/>
    <property type="project" value="InterPro"/>
</dbReference>
<feature type="compositionally biased region" description="Low complexity" evidence="1">
    <location>
        <begin position="1141"/>
        <end position="1153"/>
    </location>
</feature>
<feature type="region of interest" description="Disordered" evidence="1">
    <location>
        <begin position="1278"/>
        <end position="1326"/>
    </location>
</feature>
<gene>
    <name evidence="3" type="ORF">GPECTOR_2g1153</name>
</gene>
<dbReference type="InterPro" id="IPR050697">
    <property type="entry name" value="Adenylyl/Guanylyl_Cyclase_3/4"/>
</dbReference>
<keyword evidence="4" id="KW-1185">Reference proteome</keyword>
<feature type="compositionally biased region" description="Gly residues" evidence="1">
    <location>
        <begin position="1779"/>
        <end position="1791"/>
    </location>
</feature>